<protein>
    <submittedName>
        <fullName evidence="1">DUF1780 domain-containing protein</fullName>
    </submittedName>
</protein>
<evidence type="ECO:0000313" key="1">
    <source>
        <dbReference type="EMBL" id="UXY13612.1"/>
    </source>
</evidence>
<organism evidence="1 2">
    <name type="scientific">Chitiniphilus purpureus</name>
    <dbReference type="NCBI Taxonomy" id="2981137"/>
    <lineage>
        <taxon>Bacteria</taxon>
        <taxon>Pseudomonadati</taxon>
        <taxon>Pseudomonadota</taxon>
        <taxon>Betaproteobacteria</taxon>
        <taxon>Neisseriales</taxon>
        <taxon>Chitinibacteraceae</taxon>
        <taxon>Chitiniphilus</taxon>
    </lineage>
</organism>
<dbReference type="Pfam" id="PF08682">
    <property type="entry name" value="DUF1780"/>
    <property type="match status" value="1"/>
</dbReference>
<dbReference type="SUPFAM" id="SSF52980">
    <property type="entry name" value="Restriction endonuclease-like"/>
    <property type="match status" value="1"/>
</dbReference>
<accession>A0ABY6DGX5</accession>
<dbReference type="Gene3D" id="3.40.1540.10">
    <property type="entry name" value="Protein of unknown function DUF1780, putative endonuclease"/>
    <property type="match status" value="1"/>
</dbReference>
<dbReference type="EMBL" id="CP106753">
    <property type="protein sequence ID" value="UXY13612.1"/>
    <property type="molecule type" value="Genomic_DNA"/>
</dbReference>
<dbReference type="InterPro" id="IPR011335">
    <property type="entry name" value="Restrct_endonuc-II-like"/>
</dbReference>
<proteinExistence type="predicted"/>
<sequence>MNDTDRKAKQIDELRSALIFFSNGGKIDREKWVVSQLLKAMRIDFKEDELIAASEPADIEFRGVQFQVKEMLDKGRRRTDEYKQRLAKAESARNFEELIEPYTPKDISFSKIVEQCYEYAESLKTKYGWLECKNIDLLCYFNWQDYSIVPPIEVFNKETIFRSLSVVSNLYCTVASVMPNAPILLREHVGKVGTYREADA</sequence>
<evidence type="ECO:0000313" key="2">
    <source>
        <dbReference type="Proteomes" id="UP001061302"/>
    </source>
</evidence>
<dbReference type="Proteomes" id="UP001061302">
    <property type="component" value="Chromosome"/>
</dbReference>
<name>A0ABY6DGX5_9NEIS</name>
<dbReference type="InterPro" id="IPR014796">
    <property type="entry name" value="DUF1780"/>
</dbReference>
<dbReference type="RefSeq" id="WP_263122812.1">
    <property type="nucleotide sequence ID" value="NZ_CP106753.1"/>
</dbReference>
<dbReference type="InterPro" id="IPR037074">
    <property type="entry name" value="DUF1780_sf"/>
</dbReference>
<gene>
    <name evidence="1" type="ORF">N8I74_09755</name>
</gene>
<keyword evidence="2" id="KW-1185">Reference proteome</keyword>
<reference evidence="1" key="1">
    <citation type="submission" date="2022-10" db="EMBL/GenBank/DDBJ databases">
        <title>Chitiniphilus purpureus sp. nov., a novel chitin-degrading bacterium isolated from crawfish pond sediment.</title>
        <authorList>
            <person name="Li K."/>
        </authorList>
    </citation>
    <scope>NUCLEOTIDE SEQUENCE</scope>
    <source>
        <strain evidence="1">CD1</strain>
    </source>
</reference>